<sequence length="419" mass="47377">MIFHVDANSFYASCERIFRPDLEGKPIVVLSNNDGIIIALNDEAKGAGLRRGDPWFKTAAECARKGVSVFSSNYTLYADMSSRIVSVYNRLCPEVEVYSIDECFLYFPDWKCPDYPGIAHRIRNTVYRETGMPVSVGIAPTRTLAKMCNKLAKKSGGVFSWEDCDKEGVLEAYPVEDVWGIGWSKTKMLRRYGIRTAKDLRDFPLEHAKKHLTITGMRTVQELREIPAQDKEEREKRQNICSSKSFGEPVSSLADLEEALSAYTHEAVSRLREQKSKVKYVSVFLMTNPWDESGPQYTNQASAALETPTSWLPEIQGAALELLRGMYRSGYRYRKVMVNLLGLEDDTVPQGELFDSPERSQTLKNNQSLMECLDELNSRYGRGTLRLGSSARAPGGWGMQRRFLSPAYTTDIRALPEVH</sequence>
<dbReference type="Pfam" id="PF11799">
    <property type="entry name" value="IMS_C"/>
    <property type="match status" value="1"/>
</dbReference>
<organism evidence="7 8">
    <name type="scientific">Teretinema zuelzerae</name>
    <dbReference type="NCBI Taxonomy" id="156"/>
    <lineage>
        <taxon>Bacteria</taxon>
        <taxon>Pseudomonadati</taxon>
        <taxon>Spirochaetota</taxon>
        <taxon>Spirochaetia</taxon>
        <taxon>Spirochaetales</taxon>
        <taxon>Treponemataceae</taxon>
        <taxon>Teretinema</taxon>
    </lineage>
</organism>
<keyword evidence="5" id="KW-0742">SOS response</keyword>
<name>A0AAE3EH99_9SPIR</name>
<dbReference type="InterPro" id="IPR017961">
    <property type="entry name" value="DNA_pol_Y-fam_little_finger"/>
</dbReference>
<dbReference type="GO" id="GO:0009432">
    <property type="term" value="P:SOS response"/>
    <property type="evidence" value="ECO:0007669"/>
    <property type="project" value="UniProtKB-KW"/>
</dbReference>
<evidence type="ECO:0000259" key="6">
    <source>
        <dbReference type="PROSITE" id="PS50173"/>
    </source>
</evidence>
<dbReference type="Gene3D" id="3.30.70.270">
    <property type="match status" value="1"/>
</dbReference>
<evidence type="ECO:0000256" key="1">
    <source>
        <dbReference type="ARBA" id="ARBA00010945"/>
    </source>
</evidence>
<dbReference type="InterPro" id="IPR025188">
    <property type="entry name" value="DUF4113"/>
</dbReference>
<dbReference type="SUPFAM" id="SSF100879">
    <property type="entry name" value="Lesion bypass DNA polymerase (Y-family), little finger domain"/>
    <property type="match status" value="1"/>
</dbReference>
<evidence type="ECO:0000256" key="3">
    <source>
        <dbReference type="ARBA" id="ARBA00023199"/>
    </source>
</evidence>
<dbReference type="InterPro" id="IPR043502">
    <property type="entry name" value="DNA/RNA_pol_sf"/>
</dbReference>
<dbReference type="PROSITE" id="PS50173">
    <property type="entry name" value="UMUC"/>
    <property type="match status" value="1"/>
</dbReference>
<dbReference type="Gene3D" id="1.10.150.20">
    <property type="entry name" value="5' to 3' exonuclease, C-terminal subdomain"/>
    <property type="match status" value="1"/>
</dbReference>
<dbReference type="PANTHER" id="PTHR11076:SF34">
    <property type="entry name" value="PROTEIN UMUC"/>
    <property type="match status" value="1"/>
</dbReference>
<proteinExistence type="inferred from homology"/>
<feature type="domain" description="UmuC" evidence="6">
    <location>
        <begin position="2"/>
        <end position="182"/>
    </location>
</feature>
<dbReference type="GO" id="GO:0042276">
    <property type="term" value="P:error-prone translesion synthesis"/>
    <property type="evidence" value="ECO:0007669"/>
    <property type="project" value="TreeGrafter"/>
</dbReference>
<dbReference type="GO" id="GO:0003887">
    <property type="term" value="F:DNA-directed DNA polymerase activity"/>
    <property type="evidence" value="ECO:0007669"/>
    <property type="project" value="TreeGrafter"/>
</dbReference>
<evidence type="ECO:0000256" key="5">
    <source>
        <dbReference type="ARBA" id="ARBA00023236"/>
    </source>
</evidence>
<dbReference type="RefSeq" id="WP_230752533.1">
    <property type="nucleotide sequence ID" value="NZ_JAINWA010000001.1"/>
</dbReference>
<comment type="similarity">
    <text evidence="1">Belongs to the DNA polymerase type-Y family.</text>
</comment>
<accession>A0AAE3EH99</accession>
<dbReference type="PANTHER" id="PTHR11076">
    <property type="entry name" value="DNA REPAIR POLYMERASE UMUC / TRANSFERASE FAMILY MEMBER"/>
    <property type="match status" value="1"/>
</dbReference>
<dbReference type="Gene3D" id="3.40.1170.60">
    <property type="match status" value="1"/>
</dbReference>
<dbReference type="Pfam" id="PF13438">
    <property type="entry name" value="DUF4113"/>
    <property type="match status" value="1"/>
</dbReference>
<keyword evidence="4" id="KW-0234">DNA repair</keyword>
<dbReference type="EMBL" id="JAINWA010000001">
    <property type="protein sequence ID" value="MCD1653494.1"/>
    <property type="molecule type" value="Genomic_DNA"/>
</dbReference>
<evidence type="ECO:0000313" key="7">
    <source>
        <dbReference type="EMBL" id="MCD1653494.1"/>
    </source>
</evidence>
<dbReference type="InterPro" id="IPR050116">
    <property type="entry name" value="DNA_polymerase-Y"/>
</dbReference>
<protein>
    <submittedName>
        <fullName evidence="7">Y-family DNA polymerase</fullName>
    </submittedName>
</protein>
<dbReference type="InterPro" id="IPR001126">
    <property type="entry name" value="UmuC"/>
</dbReference>
<dbReference type="Proteomes" id="UP001198163">
    <property type="component" value="Unassembled WGS sequence"/>
</dbReference>
<dbReference type="SUPFAM" id="SSF56672">
    <property type="entry name" value="DNA/RNA polymerases"/>
    <property type="match status" value="1"/>
</dbReference>
<comment type="caution">
    <text evidence="7">The sequence shown here is derived from an EMBL/GenBank/DDBJ whole genome shotgun (WGS) entry which is preliminary data.</text>
</comment>
<dbReference type="CDD" id="cd01700">
    <property type="entry name" value="PolY_Pol_V_umuC"/>
    <property type="match status" value="1"/>
</dbReference>
<keyword evidence="3" id="KW-0741">SOS mutagenesis</keyword>
<dbReference type="GO" id="GO:0006281">
    <property type="term" value="P:DNA repair"/>
    <property type="evidence" value="ECO:0007669"/>
    <property type="project" value="UniProtKB-KW"/>
</dbReference>
<dbReference type="InterPro" id="IPR043128">
    <property type="entry name" value="Rev_trsase/Diguanyl_cyclase"/>
</dbReference>
<dbReference type="GO" id="GO:0005829">
    <property type="term" value="C:cytosol"/>
    <property type="evidence" value="ECO:0007669"/>
    <property type="project" value="TreeGrafter"/>
</dbReference>
<evidence type="ECO:0000313" key="8">
    <source>
        <dbReference type="Proteomes" id="UP001198163"/>
    </source>
</evidence>
<reference evidence="7" key="1">
    <citation type="submission" date="2021-08" db="EMBL/GenBank/DDBJ databases">
        <title>Comparative analyses of Brucepasteria parasyntrophica and Teretinema zuelzerae.</title>
        <authorList>
            <person name="Song Y."/>
            <person name="Brune A."/>
        </authorList>
    </citation>
    <scope>NUCLEOTIDE SEQUENCE</scope>
    <source>
        <strain evidence="7">DSM 1903</strain>
    </source>
</reference>
<keyword evidence="8" id="KW-1185">Reference proteome</keyword>
<evidence type="ECO:0000256" key="2">
    <source>
        <dbReference type="ARBA" id="ARBA00022763"/>
    </source>
</evidence>
<dbReference type="GO" id="GO:0003684">
    <property type="term" value="F:damaged DNA binding"/>
    <property type="evidence" value="ECO:0007669"/>
    <property type="project" value="InterPro"/>
</dbReference>
<keyword evidence="2" id="KW-0227">DNA damage</keyword>
<dbReference type="InterPro" id="IPR036775">
    <property type="entry name" value="DNA_pol_Y-fam_lit_finger_sf"/>
</dbReference>
<dbReference type="AlphaFoldDB" id="A0AAE3EH99"/>
<gene>
    <name evidence="7" type="ORF">K7J14_02120</name>
</gene>
<evidence type="ECO:0000256" key="4">
    <source>
        <dbReference type="ARBA" id="ARBA00023204"/>
    </source>
</evidence>
<dbReference type="Pfam" id="PF00817">
    <property type="entry name" value="IMS"/>
    <property type="match status" value="1"/>
</dbReference>